<dbReference type="PANTHER" id="PTHR42760">
    <property type="entry name" value="SHORT-CHAIN DEHYDROGENASES/REDUCTASES FAMILY MEMBER"/>
    <property type="match status" value="1"/>
</dbReference>
<evidence type="ECO:0000313" key="3">
    <source>
        <dbReference type="Proteomes" id="UP001500843"/>
    </source>
</evidence>
<accession>A0ABP8XZV0</accession>
<dbReference type="Pfam" id="PF13561">
    <property type="entry name" value="adh_short_C2"/>
    <property type="match status" value="1"/>
</dbReference>
<dbReference type="NCBIfam" id="NF005559">
    <property type="entry name" value="PRK07231.1"/>
    <property type="match status" value="1"/>
</dbReference>
<dbReference type="CDD" id="cd05233">
    <property type="entry name" value="SDR_c"/>
    <property type="match status" value="1"/>
</dbReference>
<dbReference type="Proteomes" id="UP001500843">
    <property type="component" value="Unassembled WGS sequence"/>
</dbReference>
<comment type="similarity">
    <text evidence="1">Belongs to the short-chain dehydrogenases/reductases (SDR) family.</text>
</comment>
<dbReference type="InterPro" id="IPR002347">
    <property type="entry name" value="SDR_fam"/>
</dbReference>
<gene>
    <name evidence="2" type="ORF">GCM10023198_46710</name>
</gene>
<organism evidence="2 3">
    <name type="scientific">Promicromonospora umidemergens</name>
    <dbReference type="NCBI Taxonomy" id="629679"/>
    <lineage>
        <taxon>Bacteria</taxon>
        <taxon>Bacillati</taxon>
        <taxon>Actinomycetota</taxon>
        <taxon>Actinomycetes</taxon>
        <taxon>Micrococcales</taxon>
        <taxon>Promicromonosporaceae</taxon>
        <taxon>Promicromonospora</taxon>
    </lineage>
</organism>
<evidence type="ECO:0000256" key="1">
    <source>
        <dbReference type="ARBA" id="ARBA00006484"/>
    </source>
</evidence>
<dbReference type="PROSITE" id="PS00061">
    <property type="entry name" value="ADH_SHORT"/>
    <property type="match status" value="1"/>
</dbReference>
<dbReference type="InterPro" id="IPR036291">
    <property type="entry name" value="NAD(P)-bd_dom_sf"/>
</dbReference>
<dbReference type="PANTHER" id="PTHR42760:SF40">
    <property type="entry name" value="3-OXOACYL-[ACYL-CARRIER-PROTEIN] REDUCTASE, CHLOROPLASTIC"/>
    <property type="match status" value="1"/>
</dbReference>
<dbReference type="SUPFAM" id="SSF51735">
    <property type="entry name" value="NAD(P)-binding Rossmann-fold domains"/>
    <property type="match status" value="1"/>
</dbReference>
<proteinExistence type="inferred from homology"/>
<dbReference type="NCBIfam" id="NF009466">
    <property type="entry name" value="PRK12826.1-2"/>
    <property type="match status" value="1"/>
</dbReference>
<reference evidence="3" key="1">
    <citation type="journal article" date="2019" name="Int. J. Syst. Evol. Microbiol.">
        <title>The Global Catalogue of Microorganisms (GCM) 10K type strain sequencing project: providing services to taxonomists for standard genome sequencing and annotation.</title>
        <authorList>
            <consortium name="The Broad Institute Genomics Platform"/>
            <consortium name="The Broad Institute Genome Sequencing Center for Infectious Disease"/>
            <person name="Wu L."/>
            <person name="Ma J."/>
        </authorList>
    </citation>
    <scope>NUCLEOTIDE SEQUENCE [LARGE SCALE GENOMIC DNA]</scope>
    <source>
        <strain evidence="3">JCM 17975</strain>
    </source>
</reference>
<dbReference type="PRINTS" id="PR00081">
    <property type="entry name" value="GDHRDH"/>
</dbReference>
<evidence type="ECO:0000313" key="2">
    <source>
        <dbReference type="EMBL" id="GAA4717797.1"/>
    </source>
</evidence>
<protein>
    <submittedName>
        <fullName evidence="2">SDR family oxidoreductase</fullName>
    </submittedName>
</protein>
<name>A0ABP8XZV0_9MICO</name>
<keyword evidence="3" id="KW-1185">Reference proteome</keyword>
<dbReference type="InterPro" id="IPR020904">
    <property type="entry name" value="Sc_DH/Rdtase_CS"/>
</dbReference>
<dbReference type="RefSeq" id="WP_253871709.1">
    <property type="nucleotide sequence ID" value="NZ_BAABHM010000026.1"/>
</dbReference>
<dbReference type="Gene3D" id="3.40.50.720">
    <property type="entry name" value="NAD(P)-binding Rossmann-like Domain"/>
    <property type="match status" value="1"/>
</dbReference>
<dbReference type="EMBL" id="BAABHM010000026">
    <property type="protein sequence ID" value="GAA4717797.1"/>
    <property type="molecule type" value="Genomic_DNA"/>
</dbReference>
<dbReference type="PRINTS" id="PR00080">
    <property type="entry name" value="SDRFAMILY"/>
</dbReference>
<comment type="caution">
    <text evidence="2">The sequence shown here is derived from an EMBL/GenBank/DDBJ whole genome shotgun (WGS) entry which is preliminary data.</text>
</comment>
<sequence>MSTPPLSGRAALVTGGGVGIGAAIARALAEAGASVVVTYRTHVPDDDVLAALGRGGGKPLAVQVDATSEPEVRRAVDAAVDHLGRLDVLVNNVGGLVGRATLAELDLERWRTVLAVNLDSMFLFTHHAVNHLPRHESGRVINVASLAGHTGGHPGALAYATAKAGVLGFTRALATELGPQGITANALAPGFIEATPFHDTFTTPESKARTVAGIPLGRPGRPDDVAGAVRWLASDDAAFVSGAVIDINGAQHFH</sequence>